<feature type="non-terminal residue" evidence="2">
    <location>
        <position position="86"/>
    </location>
</feature>
<name>A0ABU3XHD4_9BACI</name>
<evidence type="ECO:0008006" key="4">
    <source>
        <dbReference type="Google" id="ProtNLM"/>
    </source>
</evidence>
<dbReference type="SUPFAM" id="SSF53686">
    <property type="entry name" value="Tryptophan synthase beta subunit-like PLP-dependent enzymes"/>
    <property type="match status" value="1"/>
</dbReference>
<keyword evidence="3" id="KW-1185">Reference proteome</keyword>
<reference evidence="2 3" key="1">
    <citation type="submission" date="2023-10" db="EMBL/GenBank/DDBJ databases">
        <title>Screening of Alkalihalobacillus lindianensis BZ-TG-R113 and Its Alleviation of Salt Stress on Rapeseed Growth.</title>
        <authorList>
            <person name="Zhao B."/>
            <person name="Guo T."/>
        </authorList>
    </citation>
    <scope>NUCLEOTIDE SEQUENCE [LARGE SCALE GENOMIC DNA]</scope>
    <source>
        <strain evidence="2 3">BZ-TG-R113</strain>
    </source>
</reference>
<comment type="caution">
    <text evidence="2">The sequence shown here is derived from an EMBL/GenBank/DDBJ whole genome shotgun (WGS) entry which is preliminary data.</text>
</comment>
<protein>
    <recommendedName>
        <fullName evidence="4">Cysteine synthase A</fullName>
    </recommendedName>
</protein>
<evidence type="ECO:0000256" key="1">
    <source>
        <dbReference type="SAM" id="MobiDB-lite"/>
    </source>
</evidence>
<proteinExistence type="predicted"/>
<gene>
    <name evidence="2" type="ORF">RYX56_23345</name>
</gene>
<dbReference type="Gene3D" id="3.40.50.1100">
    <property type="match status" value="2"/>
</dbReference>
<feature type="region of interest" description="Disordered" evidence="1">
    <location>
        <begin position="38"/>
        <end position="70"/>
    </location>
</feature>
<sequence>LLGAELVLTPAEKGMKGAIAKAAELLASTPCAVTPSQFENPANPAIHRPTPVIVPPVPTPETTRATSPPVSLQISPAAVTRGIARL</sequence>
<organism evidence="2 3">
    <name type="scientific">Alkalihalophilus lindianensis</name>
    <dbReference type="NCBI Taxonomy" id="1630542"/>
    <lineage>
        <taxon>Bacteria</taxon>
        <taxon>Bacillati</taxon>
        <taxon>Bacillota</taxon>
        <taxon>Bacilli</taxon>
        <taxon>Bacillales</taxon>
        <taxon>Bacillaceae</taxon>
        <taxon>Alkalihalophilus</taxon>
    </lineage>
</organism>
<dbReference type="Proteomes" id="UP001287282">
    <property type="component" value="Unassembled WGS sequence"/>
</dbReference>
<dbReference type="InterPro" id="IPR036052">
    <property type="entry name" value="TrpB-like_PALP_sf"/>
</dbReference>
<evidence type="ECO:0000313" key="3">
    <source>
        <dbReference type="Proteomes" id="UP001287282"/>
    </source>
</evidence>
<feature type="non-terminal residue" evidence="2">
    <location>
        <position position="1"/>
    </location>
</feature>
<accession>A0ABU3XHD4</accession>
<dbReference type="EMBL" id="JAWJBA010000539">
    <property type="protein sequence ID" value="MDV2687286.1"/>
    <property type="molecule type" value="Genomic_DNA"/>
</dbReference>
<evidence type="ECO:0000313" key="2">
    <source>
        <dbReference type="EMBL" id="MDV2687286.1"/>
    </source>
</evidence>